<proteinExistence type="predicted"/>
<dbReference type="RefSeq" id="WP_014844221.1">
    <property type="nucleotide sequence ID" value="NZ_BBUI01000021.1"/>
</dbReference>
<evidence type="ECO:0000313" key="1">
    <source>
        <dbReference type="EMBL" id="HAT1597705.1"/>
    </source>
</evidence>
<dbReference type="EMBL" id="DACSEI010000059">
    <property type="protein sequence ID" value="HAT1597705.1"/>
    <property type="molecule type" value="Genomic_DNA"/>
</dbReference>
<name>A0AAN5KTU4_LEGPN</name>
<dbReference type="AlphaFoldDB" id="A0AAN5KTU4"/>
<protein>
    <submittedName>
        <fullName evidence="1">Uncharacterized protein</fullName>
    </submittedName>
</protein>
<reference evidence="1" key="2">
    <citation type="submission" date="2020-11" db="EMBL/GenBank/DDBJ databases">
        <authorList>
            <consortium name="NCBI Pathogen Detection Project"/>
        </authorList>
    </citation>
    <scope>NUCLEOTIDE SEQUENCE</scope>
    <source>
        <strain evidence="1">D3612</strain>
    </source>
</reference>
<evidence type="ECO:0000313" key="2">
    <source>
        <dbReference type="Proteomes" id="UP000861567"/>
    </source>
</evidence>
<organism evidence="1 2">
    <name type="scientific">Legionella pneumophila</name>
    <dbReference type="NCBI Taxonomy" id="446"/>
    <lineage>
        <taxon>Bacteria</taxon>
        <taxon>Pseudomonadati</taxon>
        <taxon>Pseudomonadota</taxon>
        <taxon>Gammaproteobacteria</taxon>
        <taxon>Legionellales</taxon>
        <taxon>Legionellaceae</taxon>
        <taxon>Legionella</taxon>
    </lineage>
</organism>
<dbReference type="Proteomes" id="UP000861567">
    <property type="component" value="Unassembled WGS sequence"/>
</dbReference>
<accession>A0AAN5KTU4</accession>
<sequence>MSFLPTTIYSVILFFFSEIIFADENAWLQDTDCKIMSSNGLQINIGSGSLISSICDRDGSAITCSHTTNDSSKFNGKPSTITNYTELKLNNEFSIWVATSHEGMIVLDIKNKRYSVTSTHLLPEGLLNKNCIGKIKEFFDK</sequence>
<comment type="caution">
    <text evidence="1">The sequence shown here is derived from an EMBL/GenBank/DDBJ whole genome shotgun (WGS) entry which is preliminary data.</text>
</comment>
<reference evidence="1" key="1">
    <citation type="journal article" date="2018" name="Genome Biol.">
        <title>SKESA: strategic k-mer extension for scrupulous assemblies.</title>
        <authorList>
            <person name="Souvorov A."/>
            <person name="Agarwala R."/>
            <person name="Lipman D.J."/>
        </authorList>
    </citation>
    <scope>NUCLEOTIDE SEQUENCE</scope>
    <source>
        <strain evidence="1">D3612</strain>
    </source>
</reference>
<gene>
    <name evidence="1" type="ORF">I8Y58_002970</name>
</gene>